<dbReference type="Pfam" id="PF24401">
    <property type="entry name" value="iHD-CE"/>
    <property type="match status" value="1"/>
</dbReference>
<reference evidence="6" key="1">
    <citation type="journal article" date="2019" name="Int. J. Syst. Evol. Microbiol.">
        <title>The Global Catalogue of Microorganisms (GCM) 10K type strain sequencing project: providing services to taxonomists for standard genome sequencing and annotation.</title>
        <authorList>
            <consortium name="The Broad Institute Genomics Platform"/>
            <consortium name="The Broad Institute Genome Sequencing Center for Infectious Disease"/>
            <person name="Wu L."/>
            <person name="Ma J."/>
        </authorList>
    </citation>
    <scope>NUCLEOTIDE SEQUENCE [LARGE SCALE GENOMIC DNA]</scope>
    <source>
        <strain evidence="6">JCM 4504</strain>
    </source>
</reference>
<feature type="domain" description="iHD-CE" evidence="3">
    <location>
        <begin position="258"/>
        <end position="611"/>
    </location>
</feature>
<feature type="region of interest" description="Disordered" evidence="1">
    <location>
        <begin position="850"/>
        <end position="876"/>
    </location>
</feature>
<feature type="domain" description="wHTH-Hsp90 Na associated" evidence="4">
    <location>
        <begin position="1081"/>
        <end position="1117"/>
    </location>
</feature>
<feature type="domain" description="wHTH-Hsp90 Na associated" evidence="4">
    <location>
        <begin position="1194"/>
        <end position="1247"/>
    </location>
</feature>
<sequence>MNGSYRALLIGVPTYRDPHIDDLPFVTDDMTELAEALSDVGYQVRVHDVDETDRESIDYAVETFFQGAAPGETLLLYLSGHGIHHGGKDYLVPKGARTTSHDFRGKCLSLDFSGYVERSRAGDVIVFVDACREGIDQRVMSVGNTVGWSDMRVTRVGERHYCHVYACSPGERARYARAGNSTFSIFSRALSTVVLDEAGASTLGELKEQLQSATDALTSEHKLFRQQIRVRTETEAEHFVVFERPDRTALGAAGEHVWVTAARNHPAWKQIGDVDGADAMRTAAVALVAHVAPQAVRDGALLTDDPWRPVEMAERMTGAVGWLLSKVLNPEKLALSPAEAALLVVTPYLYVSCANRAAVRALETQPTNLDRVTRPSPDRLDYELFLSKRNRLVRRAALAAQSADGGDHAAGIAWWLFRRWLNRKPGDFHEKTLESLLGPVGSLLEDIPNDADRKLVTELFELNTLSMLLRSLRTSFDATTVRPRRQLAGGNLGEQHIREQLLVAVLTVAHHLAIDPVLLPDVVVEHLGISYSVDLRQLRRTIQTARWDQHGRTRVLNATCHHPATGLALRQQAAALDALLGAVDVQAGSEPQLEPLQDLPAHATADQVRAAVDTGGKPAYESTDLRFRLADDRIQELLMGEQLYGDPALAIRELYQNALDACRYRGARTEFLRLRHPELAPWSGRITFKQDVDERGRTYIECVDNGIGMGERELREVFSHAGMSFADLPEYLDERAEWRKAGIENHPNSRFGIGVLSYFMIADDVSVTTCRLDREGHPGRRLKVDIAGPGSLFHIRDLGRGHEAGTTVRLYLRPSANLPSCTDLLRRLLWISEYSVVAQDAETRLDWEPDVLSPTAPLGHPDPHERGAERAASTKVDATSRPDVWWTNTRGAVLADGVWIGVALFGAVVNLTGKQVPQLTVDRRRALALDMEFVMQRLREEIPALMREGAGTFSHRWLSELVGHHPGLADEVAEAAVARRYSPWSVQGQELDITAAGCFGIDGQFTNRDAWSKGPAPSLPGALVEWRMRALVAAGAFPEVTLTDPESVVRARPTDIGLLNEVATREGREGKFGPERRYSNSWLEPEEPVALGHVLEFARLVGLSPREVTDRLVQLGFRLEDGAVLPETVMPDDMLLLSRDLDEEPPWLEVARPLPLGHVLVVAERTKRRPADVAARFAELGLRLAEGGVLPGTVVPDDIVLLSEGRRGHLPWLGVDRPVPLGHVLRVAEQTRRSPVDVAARLAELGLRLQDGAVPPAAVEPDDLVILRQRLQSNMPWWDVTVPMPLAHVLVAAHVVRRTPDEVAARLVQLGYRLRDEAVLPAVLEPGDISLLKVGGDRHAEWLDFTEPPALGHVLAVAERTKRRPAEVAARLAQLGLSLPKGVEPPAVVGFDDLYILSEGYDRDAPWLDAEVPVALGHVLAVAERINRPPAEVAARLAEFGLRLVEGTVLPETVGADDPALLSVDVDREPPWLDVTAPVQVSHVLSAAHRLGRHPSEVMARLVALGLRMADEAALAKFELEDLRMFGGRDDMTEWDKKVTIQLHHVFHGAVRSGRPLADVARRFRELGFDLADDVVYTQGSVDARQL</sequence>
<dbReference type="SUPFAM" id="SSF55874">
    <property type="entry name" value="ATPase domain of HSP90 chaperone/DNA topoisomerase II/histidine kinase"/>
    <property type="match status" value="1"/>
</dbReference>
<dbReference type="Pfam" id="PF00656">
    <property type="entry name" value="Peptidase_C14"/>
    <property type="match status" value="1"/>
</dbReference>
<feature type="domain" description="wHTH-Hsp90 Na associated" evidence="4">
    <location>
        <begin position="1534"/>
        <end position="1569"/>
    </location>
</feature>
<dbReference type="SUPFAM" id="SSF52129">
    <property type="entry name" value="Caspase-like"/>
    <property type="match status" value="1"/>
</dbReference>
<feature type="domain" description="wHTH-Hsp90 Na associated" evidence="4">
    <location>
        <begin position="1259"/>
        <end position="1312"/>
    </location>
</feature>
<feature type="domain" description="wHTH-Hsp90 Na associated" evidence="4">
    <location>
        <begin position="1129"/>
        <end position="1182"/>
    </location>
</feature>
<comment type="caution">
    <text evidence="5">The sequence shown here is derived from an EMBL/GenBank/DDBJ whole genome shotgun (WGS) entry which is preliminary data.</text>
</comment>
<dbReference type="InterPro" id="IPR052039">
    <property type="entry name" value="Caspase-related_regulators"/>
</dbReference>
<dbReference type="RefSeq" id="WP_185912690.1">
    <property type="nucleotide sequence ID" value="NZ_BMUJ01000003.1"/>
</dbReference>
<dbReference type="Pfam" id="PF24410">
    <property type="entry name" value="wHTH-HSP90_Na-assoc"/>
    <property type="match status" value="8"/>
</dbReference>
<evidence type="ECO:0000259" key="2">
    <source>
        <dbReference type="Pfam" id="PF00656"/>
    </source>
</evidence>
<gene>
    <name evidence="5" type="ORF">ACFQFF_27690</name>
</gene>
<dbReference type="PANTHER" id="PTHR22576">
    <property type="entry name" value="MUCOSA ASSOCIATED LYMPHOID TISSUE LYMPHOMA TRANSLOCATION PROTEIN 1/PARACASPASE"/>
    <property type="match status" value="1"/>
</dbReference>
<dbReference type="Proteomes" id="UP001596321">
    <property type="component" value="Unassembled WGS sequence"/>
</dbReference>
<dbReference type="EMBL" id="JBHSUW010000001">
    <property type="protein sequence ID" value="MFC6505171.1"/>
    <property type="molecule type" value="Genomic_DNA"/>
</dbReference>
<accession>A0ABW1Y3V6</accession>
<feature type="domain" description="Peptidase C14 caspase" evidence="2">
    <location>
        <begin position="6"/>
        <end position="218"/>
    </location>
</feature>
<dbReference type="InterPro" id="IPR056507">
    <property type="entry name" value="wHTH-HSP90_Na-assoc"/>
</dbReference>
<evidence type="ECO:0000259" key="4">
    <source>
        <dbReference type="Pfam" id="PF24410"/>
    </source>
</evidence>
<dbReference type="InterPro" id="IPR056506">
    <property type="entry name" value="iHD-CE"/>
</dbReference>
<keyword evidence="6" id="KW-1185">Reference proteome</keyword>
<protein>
    <submittedName>
        <fullName evidence="5">Caspase family protein</fullName>
    </submittedName>
</protein>
<organism evidence="5 6">
    <name type="scientific">Streptomyces plicatus</name>
    <dbReference type="NCBI Taxonomy" id="1922"/>
    <lineage>
        <taxon>Bacteria</taxon>
        <taxon>Bacillati</taxon>
        <taxon>Actinomycetota</taxon>
        <taxon>Actinomycetes</taxon>
        <taxon>Kitasatosporales</taxon>
        <taxon>Streptomycetaceae</taxon>
        <taxon>Streptomyces</taxon>
        <taxon>Streptomyces rochei group</taxon>
    </lineage>
</organism>
<feature type="domain" description="wHTH-Hsp90 Na associated" evidence="4">
    <location>
        <begin position="1324"/>
        <end position="1377"/>
    </location>
</feature>
<proteinExistence type="predicted"/>
<dbReference type="Gene3D" id="3.40.50.1460">
    <property type="match status" value="1"/>
</dbReference>
<evidence type="ECO:0000259" key="3">
    <source>
        <dbReference type="Pfam" id="PF24401"/>
    </source>
</evidence>
<dbReference type="PANTHER" id="PTHR22576:SF37">
    <property type="entry name" value="MUCOSA-ASSOCIATED LYMPHOID TISSUE LYMPHOMA TRANSLOCATION PROTEIN 1"/>
    <property type="match status" value="1"/>
</dbReference>
<dbReference type="Gene3D" id="3.30.565.10">
    <property type="entry name" value="Histidine kinase-like ATPase, C-terminal domain"/>
    <property type="match status" value="1"/>
</dbReference>
<feature type="domain" description="wHTH-Hsp90 Na associated" evidence="4">
    <location>
        <begin position="1454"/>
        <end position="1507"/>
    </location>
</feature>
<name>A0ABW1Y3V6_STRPL</name>
<evidence type="ECO:0000313" key="5">
    <source>
        <dbReference type="EMBL" id="MFC6505171.1"/>
    </source>
</evidence>
<feature type="domain" description="wHTH-Hsp90 Na associated" evidence="4">
    <location>
        <begin position="1392"/>
        <end position="1442"/>
    </location>
</feature>
<evidence type="ECO:0000313" key="6">
    <source>
        <dbReference type="Proteomes" id="UP001596321"/>
    </source>
</evidence>
<dbReference type="InterPro" id="IPR036890">
    <property type="entry name" value="HATPase_C_sf"/>
</dbReference>
<dbReference type="InterPro" id="IPR029030">
    <property type="entry name" value="Caspase-like_dom_sf"/>
</dbReference>
<evidence type="ECO:0000256" key="1">
    <source>
        <dbReference type="SAM" id="MobiDB-lite"/>
    </source>
</evidence>
<dbReference type="InterPro" id="IPR011600">
    <property type="entry name" value="Pept_C14_caspase"/>
</dbReference>